<organism evidence="1">
    <name type="scientific">marine sediment metagenome</name>
    <dbReference type="NCBI Taxonomy" id="412755"/>
    <lineage>
        <taxon>unclassified sequences</taxon>
        <taxon>metagenomes</taxon>
        <taxon>ecological metagenomes</taxon>
    </lineage>
</organism>
<reference evidence="1" key="1">
    <citation type="journal article" date="2014" name="Front. Microbiol.">
        <title>High frequency of phylogenetically diverse reductive dehalogenase-homologous genes in deep subseafloor sedimentary metagenomes.</title>
        <authorList>
            <person name="Kawai M."/>
            <person name="Futagami T."/>
            <person name="Toyoda A."/>
            <person name="Takaki Y."/>
            <person name="Nishi S."/>
            <person name="Hori S."/>
            <person name="Arai W."/>
            <person name="Tsubouchi T."/>
            <person name="Morono Y."/>
            <person name="Uchiyama I."/>
            <person name="Ito T."/>
            <person name="Fujiyama A."/>
            <person name="Inagaki F."/>
            <person name="Takami H."/>
        </authorList>
    </citation>
    <scope>NUCLEOTIDE SEQUENCE</scope>
    <source>
        <strain evidence="1">Expedition CK06-06</strain>
    </source>
</reference>
<name>X0T9I7_9ZZZZ</name>
<accession>X0T9I7</accession>
<sequence length="474" mass="55564">FQIDNNFVFFLDLSSYHLAIDIINNIVRVKNYEIKEILTSLFKNIKHLDLIENEFGPDIFPLHEWAEKFIASIQAIVLDRNLAESELAEIFYIFLANKKIETDDKTFNLSSETIKEINIFIADYRGKSVQDIDTFIKIIERQVFQDGSWNEINTVKSLILKKLELLSFLEEKGLVIKDMKSDGILIVHKDPTANFIKAVNKGEFDFGLLDVEYAVFWKDRNGKPLQMNKIHQPGFAYTAHIGTLSHIFPNSILSETLGYPGRIFKLQDWYAGINFIYKVATLYKFTRGQRLLVRTGLHLKQLVNKINKKACRRLPSEIFKEQSLEFWNVALEEFIEKIEKDKEFLMKESIVLPKTICLMFIREIEAGMKDISRRIKNLLGLDKEINQEKRNFLIQCNSSQIKDLSKKWRKKKKNEEVESIISLLKNLLPLRKNLERRARIKLFFAKDNVTISVYQLLRTMFNLVCNGMYRPEWG</sequence>
<comment type="caution">
    <text evidence="1">The sequence shown here is derived from an EMBL/GenBank/DDBJ whole genome shotgun (WGS) entry which is preliminary data.</text>
</comment>
<evidence type="ECO:0000313" key="1">
    <source>
        <dbReference type="EMBL" id="GAF83961.1"/>
    </source>
</evidence>
<feature type="non-terminal residue" evidence="1">
    <location>
        <position position="1"/>
    </location>
</feature>
<gene>
    <name evidence="1" type="ORF">S01H1_06852</name>
</gene>
<protein>
    <submittedName>
        <fullName evidence="1">Uncharacterized protein</fullName>
    </submittedName>
</protein>
<dbReference type="EMBL" id="BARS01003534">
    <property type="protein sequence ID" value="GAF83961.1"/>
    <property type="molecule type" value="Genomic_DNA"/>
</dbReference>
<feature type="non-terminal residue" evidence="1">
    <location>
        <position position="474"/>
    </location>
</feature>
<dbReference type="AlphaFoldDB" id="X0T9I7"/>
<proteinExistence type="predicted"/>